<accession>A0AAD8S8Y0</accession>
<reference evidence="2" key="1">
    <citation type="submission" date="2023-07" db="EMBL/GenBank/DDBJ databases">
        <title>A chromosome-level genome assembly of Lolium multiflorum.</title>
        <authorList>
            <person name="Chen Y."/>
            <person name="Copetti D."/>
            <person name="Kolliker R."/>
            <person name="Studer B."/>
        </authorList>
    </citation>
    <scope>NUCLEOTIDE SEQUENCE</scope>
    <source>
        <strain evidence="2">02402/16</strain>
        <tissue evidence="2">Leaf</tissue>
    </source>
</reference>
<dbReference type="AlphaFoldDB" id="A0AAD8S8Y0"/>
<proteinExistence type="predicted"/>
<dbReference type="CDD" id="cd22160">
    <property type="entry name" value="F-box_AtFBL13-like"/>
    <property type="match status" value="1"/>
</dbReference>
<dbReference type="PANTHER" id="PTHR34223">
    <property type="entry name" value="OS11G0201299 PROTEIN"/>
    <property type="match status" value="1"/>
</dbReference>
<dbReference type="EMBL" id="JAUUTY010000004">
    <property type="protein sequence ID" value="KAK1646635.1"/>
    <property type="molecule type" value="Genomic_DNA"/>
</dbReference>
<sequence length="480" mass="54780">MPPLKRPKKEEEIPTASKVDRISDLPEDVLHHLLSLMPAHDAVRTGVLAHTWRHLWMSVPAIRFTNAESYSFGCANRLIRFVDRVLLLLSRRQGAPLHSCEFHLEEDEVLSNGYLAANEGRFSRWIWRALRLRVRVLRFHLGFDHIISLPDMPLLSDHLTTLELLFVTANESVLDFSGCPTLVHLIMELCYINSANISSSSLKHFQMIRGTFQDNHRTRVSLPNLVSLELDEVNGRIPLLESMPSLETAIVRIGDDHPDTCEKGGYSECGDDSCEGCHGSDDDRTHGVLLRTLLRATNLELSADPDMFVFKRDLKWCSTFTKLKTLVLSGWFLIDDLRALTWFLQRSPVLEKLTLQISKLHKIPEGTAGRYAPIEKSVASDHLELVEIKCWKVDEMVGAILKILNDSRIPLEKIQIHKYSSFGCFKFVCTDFNPDEGKKNQDGCGDNFPVMLGHAQGAVEIYLFEDRRFWYSFVWLLLIV</sequence>
<organism evidence="2 3">
    <name type="scientific">Lolium multiflorum</name>
    <name type="common">Italian ryegrass</name>
    <name type="synonym">Lolium perenne subsp. multiflorum</name>
    <dbReference type="NCBI Taxonomy" id="4521"/>
    <lineage>
        <taxon>Eukaryota</taxon>
        <taxon>Viridiplantae</taxon>
        <taxon>Streptophyta</taxon>
        <taxon>Embryophyta</taxon>
        <taxon>Tracheophyta</taxon>
        <taxon>Spermatophyta</taxon>
        <taxon>Magnoliopsida</taxon>
        <taxon>Liliopsida</taxon>
        <taxon>Poales</taxon>
        <taxon>Poaceae</taxon>
        <taxon>BOP clade</taxon>
        <taxon>Pooideae</taxon>
        <taxon>Poodae</taxon>
        <taxon>Poeae</taxon>
        <taxon>Poeae Chloroplast Group 2 (Poeae type)</taxon>
        <taxon>Loliodinae</taxon>
        <taxon>Loliinae</taxon>
        <taxon>Lolium</taxon>
    </lineage>
</organism>
<evidence type="ECO:0000259" key="1">
    <source>
        <dbReference type="Pfam" id="PF00646"/>
    </source>
</evidence>
<gene>
    <name evidence="2" type="ORF">QYE76_064440</name>
</gene>
<dbReference type="Proteomes" id="UP001231189">
    <property type="component" value="Unassembled WGS sequence"/>
</dbReference>
<dbReference type="Pfam" id="PF00646">
    <property type="entry name" value="F-box"/>
    <property type="match status" value="1"/>
</dbReference>
<dbReference type="SUPFAM" id="SSF81383">
    <property type="entry name" value="F-box domain"/>
    <property type="match status" value="1"/>
</dbReference>
<dbReference type="InterPro" id="IPR053197">
    <property type="entry name" value="F-box_SCFL_complex_component"/>
</dbReference>
<name>A0AAD8S8Y0_LOLMU</name>
<dbReference type="PANTHER" id="PTHR34223:SF22">
    <property type="entry name" value="OS11G0208300 PROTEIN"/>
    <property type="match status" value="1"/>
</dbReference>
<comment type="caution">
    <text evidence="2">The sequence shown here is derived from an EMBL/GenBank/DDBJ whole genome shotgun (WGS) entry which is preliminary data.</text>
</comment>
<evidence type="ECO:0000313" key="3">
    <source>
        <dbReference type="Proteomes" id="UP001231189"/>
    </source>
</evidence>
<dbReference type="InterPro" id="IPR001810">
    <property type="entry name" value="F-box_dom"/>
</dbReference>
<evidence type="ECO:0000313" key="2">
    <source>
        <dbReference type="EMBL" id="KAK1646635.1"/>
    </source>
</evidence>
<keyword evidence="3" id="KW-1185">Reference proteome</keyword>
<protein>
    <recommendedName>
        <fullName evidence="1">F-box domain-containing protein</fullName>
    </recommendedName>
</protein>
<dbReference type="InterPro" id="IPR053781">
    <property type="entry name" value="F-box_AtFBL13-like"/>
</dbReference>
<feature type="domain" description="F-box" evidence="1">
    <location>
        <begin position="22"/>
        <end position="59"/>
    </location>
</feature>
<dbReference type="InterPro" id="IPR036047">
    <property type="entry name" value="F-box-like_dom_sf"/>
</dbReference>